<comment type="caution">
    <text evidence="1">The sequence shown here is derived from an EMBL/GenBank/DDBJ whole genome shotgun (WGS) entry which is preliminary data.</text>
</comment>
<name>A0ACC0BIW7_CATRO</name>
<protein>
    <submittedName>
        <fullName evidence="1">Uncharacterized protein</fullName>
    </submittedName>
</protein>
<evidence type="ECO:0000313" key="2">
    <source>
        <dbReference type="Proteomes" id="UP001060085"/>
    </source>
</evidence>
<sequence>MHRSGAPYRVRGLHCIWLVPRTRASSDGVDDSNLGEWIYLKRGISSGWSGAQQATEVLSQEFWIKSPRGTYVYVLSFYTRSVCKMTHPSHRWTYREGTLSDEPSRTTSSSSSSYSLREIVPEREPISVIDLSDDESVERPEMAPVAPGIELGTSIKEDLSEPTSD</sequence>
<evidence type="ECO:0000313" key="1">
    <source>
        <dbReference type="EMBL" id="KAI5672536.1"/>
    </source>
</evidence>
<dbReference type="EMBL" id="CM044703">
    <property type="protein sequence ID" value="KAI5672536.1"/>
    <property type="molecule type" value="Genomic_DNA"/>
</dbReference>
<reference evidence="2" key="1">
    <citation type="journal article" date="2023" name="Nat. Plants">
        <title>Single-cell RNA sequencing provides a high-resolution roadmap for understanding the multicellular compartmentation of specialized metabolism.</title>
        <authorList>
            <person name="Sun S."/>
            <person name="Shen X."/>
            <person name="Li Y."/>
            <person name="Li Y."/>
            <person name="Wang S."/>
            <person name="Li R."/>
            <person name="Zhang H."/>
            <person name="Shen G."/>
            <person name="Guo B."/>
            <person name="Wei J."/>
            <person name="Xu J."/>
            <person name="St-Pierre B."/>
            <person name="Chen S."/>
            <person name="Sun C."/>
        </authorList>
    </citation>
    <scope>NUCLEOTIDE SEQUENCE [LARGE SCALE GENOMIC DNA]</scope>
</reference>
<keyword evidence="2" id="KW-1185">Reference proteome</keyword>
<organism evidence="1 2">
    <name type="scientific">Catharanthus roseus</name>
    <name type="common">Madagascar periwinkle</name>
    <name type="synonym">Vinca rosea</name>
    <dbReference type="NCBI Taxonomy" id="4058"/>
    <lineage>
        <taxon>Eukaryota</taxon>
        <taxon>Viridiplantae</taxon>
        <taxon>Streptophyta</taxon>
        <taxon>Embryophyta</taxon>
        <taxon>Tracheophyta</taxon>
        <taxon>Spermatophyta</taxon>
        <taxon>Magnoliopsida</taxon>
        <taxon>eudicotyledons</taxon>
        <taxon>Gunneridae</taxon>
        <taxon>Pentapetalae</taxon>
        <taxon>asterids</taxon>
        <taxon>lamiids</taxon>
        <taxon>Gentianales</taxon>
        <taxon>Apocynaceae</taxon>
        <taxon>Rauvolfioideae</taxon>
        <taxon>Vinceae</taxon>
        <taxon>Catharanthinae</taxon>
        <taxon>Catharanthus</taxon>
    </lineage>
</organism>
<gene>
    <name evidence="1" type="ORF">M9H77_12900</name>
</gene>
<accession>A0ACC0BIW7</accession>
<dbReference type="Proteomes" id="UP001060085">
    <property type="component" value="Linkage Group LG03"/>
</dbReference>
<proteinExistence type="predicted"/>